<gene>
    <name evidence="1" type="ordered locus">GDI1550</name>
</gene>
<dbReference type="EMBL" id="AM889285">
    <property type="protein sequence ID" value="CAP55493.1"/>
    <property type="molecule type" value="Genomic_DNA"/>
</dbReference>
<proteinExistence type="predicted"/>
<keyword evidence="2" id="KW-1185">Reference proteome</keyword>
<name>A9HGF7_GLUDA</name>
<accession>A9HGF7</accession>
<dbReference type="KEGG" id="gdi:GDI1550"/>
<dbReference type="Proteomes" id="UP000001176">
    <property type="component" value="Chromosome"/>
</dbReference>
<organism evidence="1 2">
    <name type="scientific">Gluconacetobacter diazotrophicus (strain ATCC 49037 / DSM 5601 / CCUG 37298 / CIP 103539 / LMG 7603 / PAl5)</name>
    <dbReference type="NCBI Taxonomy" id="272568"/>
    <lineage>
        <taxon>Bacteria</taxon>
        <taxon>Pseudomonadati</taxon>
        <taxon>Pseudomonadota</taxon>
        <taxon>Alphaproteobacteria</taxon>
        <taxon>Acetobacterales</taxon>
        <taxon>Acetobacteraceae</taxon>
        <taxon>Gluconacetobacter</taxon>
    </lineage>
</organism>
<protein>
    <submittedName>
        <fullName evidence="1">Uncharacterized protein</fullName>
    </submittedName>
</protein>
<dbReference type="AlphaFoldDB" id="A9HGF7"/>
<sequence length="30" mass="3345">MISGEFRYNFSVSLGEIVITVANDVKVSLR</sequence>
<evidence type="ECO:0000313" key="1">
    <source>
        <dbReference type="EMBL" id="CAP55493.1"/>
    </source>
</evidence>
<reference evidence="1 2" key="1">
    <citation type="journal article" date="2009" name="BMC Genomics">
        <title>Complete genome sequence of the sugarcane nitrogen-fixing endophyte Gluconacetobacter diazotrophicus Pal5.</title>
        <authorList>
            <person name="Bertalan M."/>
            <person name="Albano R."/>
            <person name="Padua V."/>
            <person name="Rouws L."/>
            <person name="Rojas C."/>
            <person name="Hemerly A."/>
            <person name="Teixeira K."/>
            <person name="Schwab S."/>
            <person name="Araujo J."/>
            <person name="Oliveira A."/>
            <person name="Franca L."/>
            <person name="Magalhaes V."/>
            <person name="Alqueres S."/>
            <person name="Cardoso A."/>
            <person name="Almeida W."/>
            <person name="Loureiro M.M."/>
            <person name="Nogueira E."/>
            <person name="Cidade D."/>
            <person name="Oliveira D."/>
            <person name="Simao T."/>
            <person name="Macedo J."/>
            <person name="Valadao A."/>
            <person name="Dreschsel M."/>
            <person name="Freitas F."/>
            <person name="Vidal M."/>
            <person name="Guedes H."/>
            <person name="Rodrigues E."/>
            <person name="Meneses C."/>
            <person name="Brioso P."/>
            <person name="Pozzer L."/>
            <person name="Figueiredo D."/>
            <person name="Montano H."/>
            <person name="Junior J."/>
            <person name="Filho G."/>
            <person name="Flores V."/>
            <person name="Ferreira B."/>
            <person name="Branco A."/>
            <person name="Gonzalez P."/>
            <person name="Guillobel H."/>
            <person name="Lemos M."/>
            <person name="Seibel L."/>
            <person name="Macedo J."/>
            <person name="Alves-Ferreira M."/>
            <person name="Sachetto-Martins G."/>
            <person name="Coelho A."/>
            <person name="Santos E."/>
            <person name="Amaral G."/>
            <person name="Neves A."/>
            <person name="Pacheco A.B."/>
            <person name="Carvalho D."/>
            <person name="Lery L."/>
            <person name="Bisch P."/>
            <person name="Rossle S.C."/>
            <person name="Urmenyi T."/>
            <person name="Kruger W.V."/>
            <person name="Martins O."/>
            <person name="Baldani J.I."/>
            <person name="Ferreira P.C."/>
        </authorList>
    </citation>
    <scope>NUCLEOTIDE SEQUENCE [LARGE SCALE GENOMIC DNA]</scope>
    <source>
        <strain evidence="2">ATCC 49037 / DSM 5601 / CCUG 37298 / CIP 103539 / LMG 7603 / PAl5</strain>
    </source>
</reference>
<evidence type="ECO:0000313" key="2">
    <source>
        <dbReference type="Proteomes" id="UP000001176"/>
    </source>
</evidence>